<proteinExistence type="predicted"/>
<dbReference type="OrthoDB" id="387287at2157"/>
<keyword evidence="1" id="KW-0175">Coiled coil</keyword>
<organism evidence="2 3">
    <name type="scientific">Thermococcus gammatolerans (strain DSM 15229 / JCM 11827 / EJ3)</name>
    <dbReference type="NCBI Taxonomy" id="593117"/>
    <lineage>
        <taxon>Archaea</taxon>
        <taxon>Methanobacteriati</taxon>
        <taxon>Methanobacteriota</taxon>
        <taxon>Thermococci</taxon>
        <taxon>Thermococcales</taxon>
        <taxon>Thermococcaceae</taxon>
        <taxon>Thermococcus</taxon>
    </lineage>
</organism>
<name>C5A347_THEGJ</name>
<dbReference type="KEGG" id="tga:TGAM_0157"/>
<evidence type="ECO:0000313" key="3">
    <source>
        <dbReference type="Proteomes" id="UP000001488"/>
    </source>
</evidence>
<dbReference type="HOGENOM" id="CLU_743185_0_0_2"/>
<dbReference type="REBASE" id="27758">
    <property type="entry name" value="TgaEJ3ORF156P"/>
</dbReference>
<dbReference type="RefSeq" id="WP_015857779.1">
    <property type="nucleotide sequence ID" value="NC_012804.1"/>
</dbReference>
<reference evidence="2 3" key="1">
    <citation type="journal article" date="2007" name="Genome Biol.">
        <title>Genome analysis and genome-wide proteomics of Thermococcus gammatolerans, the most radioresistant organism known amongst the Archaea.</title>
        <authorList>
            <person name="Zivanovic Y."/>
            <person name="Armengaud J."/>
            <person name="Lagorce A."/>
            <person name="Leplat C."/>
            <person name="Guerin P."/>
            <person name="Dutertre M."/>
            <person name="Anthouard V."/>
            <person name="Forterre P."/>
            <person name="Wincker P."/>
            <person name="Confalonieri F."/>
        </authorList>
    </citation>
    <scope>NUCLEOTIDE SEQUENCE [LARGE SCALE GENOMIC DNA]</scope>
    <source>
        <strain evidence="3">DSM 15229 / JCM 11827 / EJ3</strain>
    </source>
</reference>
<keyword evidence="3" id="KW-1185">Reference proteome</keyword>
<feature type="coiled-coil region" evidence="1">
    <location>
        <begin position="2"/>
        <end position="29"/>
    </location>
</feature>
<accession>C5A347</accession>
<dbReference type="PATRIC" id="fig|593117.10.peg.160"/>
<sequence>MRGCYEEVRETLEEAISKLNNKNIRINKDPPWIIVSLRSQPKAYLYVNCNKEILKVFLCLNKEKTPDCILVYDTKSEVNKEVLSNRLKILLKVATNSNYASTLGEDLGRILEDSIHEILLEFSKKHKNVKVSREEKWKDRDGDEHKLDFIIYVNNKPVVVLESKFLRYKKHMRDKGSRVIDSLTEIRKRYPSIAMAIAILVGNWTKGSLKAMDHKKIKTITLPLEKFSEIFKKFKIEINWDEKDRVTPFLSLLKLKMILNKEEFSDVVLLDNISYTSDPLTNIKEDIKKQISKPLFKLLDEAINPDNEKIEKINIDIYTNIGRIISLDTQNINEARMFLDCIADTKNISSLIDKITKQKLKTQQEKIDKYLK</sequence>
<dbReference type="GeneID" id="7988737"/>
<dbReference type="Proteomes" id="UP000001488">
    <property type="component" value="Chromosome"/>
</dbReference>
<dbReference type="AlphaFoldDB" id="C5A347"/>
<protein>
    <submittedName>
        <fullName evidence="2">Uncharacterized protein</fullName>
    </submittedName>
</protein>
<gene>
    <name evidence="2" type="ordered locus">TGAM_0157</name>
</gene>
<dbReference type="EMBL" id="CP001398">
    <property type="protein sequence ID" value="ACS32659.1"/>
    <property type="molecule type" value="Genomic_DNA"/>
</dbReference>
<evidence type="ECO:0000256" key="1">
    <source>
        <dbReference type="SAM" id="Coils"/>
    </source>
</evidence>
<dbReference type="PaxDb" id="593117-TGAM_0157"/>
<evidence type="ECO:0000313" key="2">
    <source>
        <dbReference type="EMBL" id="ACS32659.1"/>
    </source>
</evidence>